<protein>
    <submittedName>
        <fullName evidence="2">Uncharacterized protein</fullName>
    </submittedName>
</protein>
<organism evidence="2 3">
    <name type="scientific">Leucocoprinus birnbaumii</name>
    <dbReference type="NCBI Taxonomy" id="56174"/>
    <lineage>
        <taxon>Eukaryota</taxon>
        <taxon>Fungi</taxon>
        <taxon>Dikarya</taxon>
        <taxon>Basidiomycota</taxon>
        <taxon>Agaricomycotina</taxon>
        <taxon>Agaricomycetes</taxon>
        <taxon>Agaricomycetidae</taxon>
        <taxon>Agaricales</taxon>
        <taxon>Agaricineae</taxon>
        <taxon>Agaricaceae</taxon>
        <taxon>Leucocoprinus</taxon>
    </lineage>
</organism>
<feature type="region of interest" description="Disordered" evidence="1">
    <location>
        <begin position="337"/>
        <end position="392"/>
    </location>
</feature>
<evidence type="ECO:0000256" key="1">
    <source>
        <dbReference type="SAM" id="MobiDB-lite"/>
    </source>
</evidence>
<feature type="region of interest" description="Disordered" evidence="1">
    <location>
        <begin position="18"/>
        <end position="41"/>
    </location>
</feature>
<dbReference type="AlphaFoldDB" id="A0AAD5VQP8"/>
<keyword evidence="3" id="KW-1185">Reference proteome</keyword>
<sequence>MSASRNNTIYDFTSLRLHPDGSRVSQSSERNLDAVSGSVRNRKSKVFSKRRGWVAGDAGGALMGSCVLKRGRGGIVRGVEGEKEHGGEEEERGRTMKRKVRHVDAVKTKRAKKRLRFEDDETFIAPDESQPIHQENEQNGLPSSDLLKAIHQHTSDFYRARGTLYPPNKHQREIAKRKEREREKLKKEQRIEEAGYLRTLIKRRGRAQLPESSDEEDTTPLPKQQQQDDDDDDDTEVPESPISPPTSPVIETPTSPTGAKRNMYRVFDGSFLLGLGILAQEKTAELLEAKVPQEVQDGEMEGGEGGDIGKVYPKPYFDGNDGQLGRLFDLNSFDRISPGTIEGSDRAQEFGGRSSESEMEYDDFAEDEQSEEEENISAFTSDEADELDADRY</sequence>
<feature type="compositionally biased region" description="Acidic residues" evidence="1">
    <location>
        <begin position="382"/>
        <end position="392"/>
    </location>
</feature>
<feature type="compositionally biased region" description="Basic and acidic residues" evidence="1">
    <location>
        <begin position="170"/>
        <end position="195"/>
    </location>
</feature>
<evidence type="ECO:0000313" key="2">
    <source>
        <dbReference type="EMBL" id="KAJ3566979.1"/>
    </source>
</evidence>
<feature type="compositionally biased region" description="Acidic residues" evidence="1">
    <location>
        <begin position="227"/>
        <end position="237"/>
    </location>
</feature>
<feature type="compositionally biased region" description="Acidic residues" evidence="1">
    <location>
        <begin position="357"/>
        <end position="375"/>
    </location>
</feature>
<comment type="caution">
    <text evidence="2">The sequence shown here is derived from an EMBL/GenBank/DDBJ whole genome shotgun (WGS) entry which is preliminary data.</text>
</comment>
<accession>A0AAD5VQP8</accession>
<reference evidence="2" key="1">
    <citation type="submission" date="2022-07" db="EMBL/GenBank/DDBJ databases">
        <title>Genome Sequence of Leucocoprinus birnbaumii.</title>
        <authorList>
            <person name="Buettner E."/>
        </authorList>
    </citation>
    <scope>NUCLEOTIDE SEQUENCE</scope>
    <source>
        <strain evidence="2">VT141</strain>
    </source>
</reference>
<feature type="region of interest" description="Disordered" evidence="1">
    <location>
        <begin position="160"/>
        <end position="262"/>
    </location>
</feature>
<gene>
    <name evidence="2" type="ORF">NP233_g6659</name>
</gene>
<dbReference type="EMBL" id="JANIEX010000445">
    <property type="protein sequence ID" value="KAJ3566979.1"/>
    <property type="molecule type" value="Genomic_DNA"/>
</dbReference>
<dbReference type="Proteomes" id="UP001213000">
    <property type="component" value="Unassembled WGS sequence"/>
</dbReference>
<name>A0AAD5VQP8_9AGAR</name>
<evidence type="ECO:0000313" key="3">
    <source>
        <dbReference type="Proteomes" id="UP001213000"/>
    </source>
</evidence>
<feature type="region of interest" description="Disordered" evidence="1">
    <location>
        <begin position="295"/>
        <end position="314"/>
    </location>
</feature>
<proteinExistence type="predicted"/>